<accession>E6KB40</accession>
<gene>
    <name evidence="1" type="ORF">HMPREF6485_2827</name>
</gene>
<dbReference type="STRING" id="873513.HMPREF6485_2827"/>
<evidence type="ECO:0000313" key="2">
    <source>
        <dbReference type="Proteomes" id="UP000003112"/>
    </source>
</evidence>
<keyword evidence="2" id="KW-1185">Reference proteome</keyword>
<reference evidence="1 2" key="1">
    <citation type="submission" date="2010-10" db="EMBL/GenBank/DDBJ databases">
        <authorList>
            <person name="Muzny D."/>
            <person name="Qin X."/>
            <person name="Deng J."/>
            <person name="Jiang H."/>
            <person name="Liu Y."/>
            <person name="Qu J."/>
            <person name="Song X.-Z."/>
            <person name="Zhang L."/>
            <person name="Thornton R."/>
            <person name="Coyle M."/>
            <person name="Francisco L."/>
            <person name="Jackson L."/>
            <person name="Javaid M."/>
            <person name="Korchina V."/>
            <person name="Kovar C."/>
            <person name="Mata R."/>
            <person name="Mathew T."/>
            <person name="Ngo R."/>
            <person name="Nguyen L."/>
            <person name="Nguyen N."/>
            <person name="Okwuonu G."/>
            <person name="Ongeri F."/>
            <person name="Pham C."/>
            <person name="Simmons D."/>
            <person name="Wilczek-Boney K."/>
            <person name="Hale W."/>
            <person name="Jakkamsetti A."/>
            <person name="Pham P."/>
            <person name="Ruth R."/>
            <person name="San Lucas F."/>
            <person name="Warren J."/>
            <person name="Zhang J."/>
            <person name="Zhao Z."/>
            <person name="Zhou C."/>
            <person name="Zhu D."/>
            <person name="Lee S."/>
            <person name="Bess C."/>
            <person name="Blankenburg K."/>
            <person name="Forbes L."/>
            <person name="Fu Q."/>
            <person name="Gubbala S."/>
            <person name="Hirani K."/>
            <person name="Jayaseelan J.C."/>
            <person name="Lara F."/>
            <person name="Munidasa M."/>
            <person name="Palculict T."/>
            <person name="Patil S."/>
            <person name="Pu L.-L."/>
            <person name="Saada N."/>
            <person name="Tang L."/>
            <person name="Weissenberger G."/>
            <person name="Zhu Y."/>
            <person name="Hemphill L."/>
            <person name="Shang Y."/>
            <person name="Youmans B."/>
            <person name="Ayvaz T."/>
            <person name="Ross M."/>
            <person name="Santibanez J."/>
            <person name="Aqrawi P."/>
            <person name="Gross S."/>
            <person name="Joshi V."/>
            <person name="Fowler G."/>
            <person name="Nazareth L."/>
            <person name="Reid J."/>
            <person name="Worley K."/>
            <person name="Petrosino J."/>
            <person name="Highlander S."/>
            <person name="Gibbs R."/>
        </authorList>
    </citation>
    <scope>NUCLEOTIDE SEQUENCE [LARGE SCALE GENOMIC DNA]</scope>
    <source>
        <strain evidence="1 2">ATCC 33574</strain>
    </source>
</reference>
<sequence>MKNSKIKRFKDSRIKKVKGSCNSHHSEHSPTFIISFGECPE</sequence>
<evidence type="ECO:0000313" key="1">
    <source>
        <dbReference type="EMBL" id="EFU29196.1"/>
    </source>
</evidence>
<proteinExistence type="predicted"/>
<comment type="caution">
    <text evidence="1">The sequence shown here is derived from an EMBL/GenBank/DDBJ whole genome shotgun (WGS) entry which is preliminary data.</text>
</comment>
<dbReference type="EMBL" id="AEPD01000052">
    <property type="protein sequence ID" value="EFU29196.1"/>
    <property type="molecule type" value="Genomic_DNA"/>
</dbReference>
<dbReference type="Proteomes" id="UP000003112">
    <property type="component" value="Unassembled WGS sequence"/>
</dbReference>
<organism evidence="1 2">
    <name type="scientific">Segatella buccae ATCC 33574</name>
    <dbReference type="NCBI Taxonomy" id="873513"/>
    <lineage>
        <taxon>Bacteria</taxon>
        <taxon>Pseudomonadati</taxon>
        <taxon>Bacteroidota</taxon>
        <taxon>Bacteroidia</taxon>
        <taxon>Bacteroidales</taxon>
        <taxon>Prevotellaceae</taxon>
        <taxon>Segatella</taxon>
    </lineage>
</organism>
<protein>
    <submittedName>
        <fullName evidence="1">Uncharacterized protein</fullName>
    </submittedName>
</protein>
<name>E6KB40_9BACT</name>
<dbReference type="HOGENOM" id="CLU_3274447_0_0_10"/>
<dbReference type="AlphaFoldDB" id="E6KB40"/>